<evidence type="ECO:0000259" key="13">
    <source>
        <dbReference type="Pfam" id="PF00593"/>
    </source>
</evidence>
<dbReference type="RefSeq" id="WP_142532546.1">
    <property type="nucleotide sequence ID" value="NZ_FXTB01000002.1"/>
</dbReference>
<comment type="subcellular location">
    <subcellularLocation>
        <location evidence="1 10">Cell outer membrane</location>
        <topology evidence="1 10">Multi-pass membrane protein</topology>
    </subcellularLocation>
</comment>
<keyword evidence="17" id="KW-1185">Reference proteome</keyword>
<protein>
    <submittedName>
        <fullName evidence="16">TonB-linked outer membrane protein, SusC/RagA family</fullName>
    </submittedName>
</protein>
<evidence type="ECO:0000256" key="4">
    <source>
        <dbReference type="ARBA" id="ARBA00022496"/>
    </source>
</evidence>
<dbReference type="Pfam" id="PF00593">
    <property type="entry name" value="TonB_dep_Rec_b-barrel"/>
    <property type="match status" value="1"/>
</dbReference>
<dbReference type="InterPro" id="IPR037066">
    <property type="entry name" value="Plug_dom_sf"/>
</dbReference>
<dbReference type="InterPro" id="IPR012910">
    <property type="entry name" value="Plug_dom"/>
</dbReference>
<keyword evidence="9 10" id="KW-0998">Cell outer membrane</keyword>
<sequence length="1138" mass="125916">MKNKWIFYLMEMSRVKMRKSSRVAFLLLLAGMLNVAAGTMALSQHFTVTMRDATIKEVLSAIESQSDVSFFYQDEAAVTKTRVSVDFKNAALKDILEQVFEGTSLTYKLTDKYVAIIDKAVADDQQQALRTVNGQVKGADGSPIPGVSVLVKGTALGTITDADGNFTLTGIPKDAVLQFSFIGMKSIEVSSTGQDTFDIVLQDEILGLGEVVVTALGMKKSEKALGYSVQKVEGDVLQVAPEANVLSNLTGKVAGLTIYNSTEFYRTPSISLRGESPLVVIDGVPVSTNFWNISPNDVQEMSVLKGATASALYGSKGAGGAIMITTKKGDGQKVSVTINSSTMFKAGYAVLPKPQTVYGTGDNGRYSYFDGAGGGVNDAGSYVYGPRLDERDAATASGWKELSQWDSPIHPDTGERIPTPWRSRGKDNLKNYLETGFITTNNISVTQSTDKGSFRVSMSHAYQKGQVPNTKLNNSTLNLGGTVKLLDKLSLESSFSYNKQFSPNLPSAGYSGSGYVYNLMVWSGVDYDIRDFRDYWLVEDVQQKFYQYTPWYNNPYFLAYENERGYYRDGGYGFASLNYTITDDLKLMGRTGINTNTTRENTKTPISMGQGLGNYSENTSYDFSVNADVLLTYDKKISDDLELNFLAGGTLNFNEYRSLSASTDGLNVPGFFSLSNSTNPVSASNYLSKKQVNSVFGKLSLGYMNGLYLDVTGRNDWSSSLPKETRSYFYPSVAFSGIVSEFIDMPDKVSLLKVRASWTLSKKDIGLYSLRPVYSISADAWDGQSTASYPGAIRGADVKPQETRTYELGTDLRFFNNRLNVDFSYYNTLRYNMVTNAPISDASGFTSKTINTDEEYEKKGFEVVLGGQPVKNDVLTWDTQFNWSTYRWYWSKVDPVFSPNTDWVHPGGRMDYYVNWDWARDPEGNVIHGSNGMPVWDSEQSVLGYTGEDFVWGWSNDVKYRDFNFAFSFDGRVGGILHSQTNQAMWNSGAHPESVNQYREAAVNGINSYVGDGVVVVSGEVIRDEQGNITSDTREFAPNQTKVNYITYMKTANPYIGSPTSQNLFDKTFVKLRELSLTYNLPTKIISRVGLSEANIGVVGRNLWLWTKEVDHVDPDSGSDNLSSASYRNIGFNLKLSF</sequence>
<dbReference type="PROSITE" id="PS52016">
    <property type="entry name" value="TONB_DEPENDENT_REC_3"/>
    <property type="match status" value="1"/>
</dbReference>
<dbReference type="InterPro" id="IPR036942">
    <property type="entry name" value="Beta-barrel_TonB_sf"/>
</dbReference>
<comment type="similarity">
    <text evidence="10 11">Belongs to the TonB-dependent receptor family.</text>
</comment>
<dbReference type="NCBIfam" id="TIGR04057">
    <property type="entry name" value="SusC_RagA_signa"/>
    <property type="match status" value="1"/>
</dbReference>
<evidence type="ECO:0000313" key="16">
    <source>
        <dbReference type="EMBL" id="SMO52410.1"/>
    </source>
</evidence>
<dbReference type="Gene3D" id="2.60.40.1120">
    <property type="entry name" value="Carboxypeptidase-like, regulatory domain"/>
    <property type="match status" value="1"/>
</dbReference>
<evidence type="ECO:0000259" key="14">
    <source>
        <dbReference type="Pfam" id="PF07660"/>
    </source>
</evidence>
<dbReference type="GO" id="GO:0006826">
    <property type="term" value="P:iron ion transport"/>
    <property type="evidence" value="ECO:0007669"/>
    <property type="project" value="UniProtKB-KW"/>
</dbReference>
<dbReference type="GO" id="GO:0009279">
    <property type="term" value="C:cell outer membrane"/>
    <property type="evidence" value="ECO:0007669"/>
    <property type="project" value="UniProtKB-SubCell"/>
</dbReference>
<evidence type="ECO:0000256" key="2">
    <source>
        <dbReference type="ARBA" id="ARBA00022448"/>
    </source>
</evidence>
<dbReference type="AlphaFoldDB" id="A0A521C126"/>
<dbReference type="Pfam" id="PF13715">
    <property type="entry name" value="CarbopepD_reg_2"/>
    <property type="match status" value="1"/>
</dbReference>
<keyword evidence="6" id="KW-0408">Iron</keyword>
<dbReference type="SUPFAM" id="SSF49464">
    <property type="entry name" value="Carboxypeptidase regulatory domain-like"/>
    <property type="match status" value="1"/>
</dbReference>
<keyword evidence="4" id="KW-0410">Iron transport</keyword>
<dbReference type="EMBL" id="FXTB01000002">
    <property type="protein sequence ID" value="SMO52410.1"/>
    <property type="molecule type" value="Genomic_DNA"/>
</dbReference>
<dbReference type="Gene3D" id="2.170.130.10">
    <property type="entry name" value="TonB-dependent receptor, plug domain"/>
    <property type="match status" value="1"/>
</dbReference>
<keyword evidence="7 11" id="KW-0798">TonB box</keyword>
<dbReference type="SUPFAM" id="SSF56935">
    <property type="entry name" value="Porins"/>
    <property type="match status" value="1"/>
</dbReference>
<evidence type="ECO:0000256" key="8">
    <source>
        <dbReference type="ARBA" id="ARBA00023136"/>
    </source>
</evidence>
<evidence type="ECO:0000256" key="6">
    <source>
        <dbReference type="ARBA" id="ARBA00023004"/>
    </source>
</evidence>
<proteinExistence type="inferred from homology"/>
<dbReference type="InterPro" id="IPR023996">
    <property type="entry name" value="TonB-dep_OMP_SusC/RagA"/>
</dbReference>
<evidence type="ECO:0000256" key="5">
    <source>
        <dbReference type="ARBA" id="ARBA00022692"/>
    </source>
</evidence>
<dbReference type="Pfam" id="PF07660">
    <property type="entry name" value="STN"/>
    <property type="match status" value="1"/>
</dbReference>
<feature type="domain" description="Secretin/TonB short N-terminal" evidence="14">
    <location>
        <begin position="68"/>
        <end position="117"/>
    </location>
</feature>
<dbReference type="InterPro" id="IPR008969">
    <property type="entry name" value="CarboxyPept-like_regulatory"/>
</dbReference>
<evidence type="ECO:0000256" key="9">
    <source>
        <dbReference type="ARBA" id="ARBA00023237"/>
    </source>
</evidence>
<keyword evidence="8 10" id="KW-0472">Membrane</keyword>
<feature type="domain" description="TonB-dependent receptor-like beta-barrel" evidence="13">
    <location>
        <begin position="527"/>
        <end position="893"/>
    </location>
</feature>
<dbReference type="Pfam" id="PF07715">
    <property type="entry name" value="Plug"/>
    <property type="match status" value="1"/>
</dbReference>
<dbReference type="InterPro" id="IPR039426">
    <property type="entry name" value="TonB-dep_rcpt-like"/>
</dbReference>
<evidence type="ECO:0000256" key="11">
    <source>
        <dbReference type="RuleBase" id="RU003357"/>
    </source>
</evidence>
<feature type="region of interest" description="Disordered" evidence="12">
    <location>
        <begin position="404"/>
        <end position="423"/>
    </location>
</feature>
<dbReference type="InterPro" id="IPR023997">
    <property type="entry name" value="TonB-dep_OMP_SusC/RagA_CS"/>
</dbReference>
<evidence type="ECO:0000256" key="12">
    <source>
        <dbReference type="SAM" id="MobiDB-lite"/>
    </source>
</evidence>
<keyword evidence="3 10" id="KW-1134">Transmembrane beta strand</keyword>
<keyword evidence="2 10" id="KW-0813">Transport</keyword>
<dbReference type="NCBIfam" id="TIGR04056">
    <property type="entry name" value="OMP_RagA_SusC"/>
    <property type="match status" value="1"/>
</dbReference>
<evidence type="ECO:0000256" key="3">
    <source>
        <dbReference type="ARBA" id="ARBA00022452"/>
    </source>
</evidence>
<dbReference type="InterPro" id="IPR011662">
    <property type="entry name" value="Secretin/TonB_short_N"/>
</dbReference>
<evidence type="ECO:0000259" key="15">
    <source>
        <dbReference type="Pfam" id="PF07715"/>
    </source>
</evidence>
<dbReference type="OrthoDB" id="9768177at2"/>
<keyword evidence="4" id="KW-0406">Ion transport</keyword>
<dbReference type="InterPro" id="IPR000531">
    <property type="entry name" value="Beta-barrel_TonB"/>
</dbReference>
<evidence type="ECO:0000313" key="17">
    <source>
        <dbReference type="Proteomes" id="UP000319040"/>
    </source>
</evidence>
<gene>
    <name evidence="16" type="ORF">SAMN06265379_102244</name>
</gene>
<keyword evidence="5 10" id="KW-0812">Transmembrane</keyword>
<evidence type="ECO:0000256" key="1">
    <source>
        <dbReference type="ARBA" id="ARBA00004571"/>
    </source>
</evidence>
<organism evidence="16 17">
    <name type="scientific">Saccharicrinis carchari</name>
    <dbReference type="NCBI Taxonomy" id="1168039"/>
    <lineage>
        <taxon>Bacteria</taxon>
        <taxon>Pseudomonadati</taxon>
        <taxon>Bacteroidota</taxon>
        <taxon>Bacteroidia</taxon>
        <taxon>Marinilabiliales</taxon>
        <taxon>Marinilabiliaceae</taxon>
        <taxon>Saccharicrinis</taxon>
    </lineage>
</organism>
<evidence type="ECO:0000256" key="7">
    <source>
        <dbReference type="ARBA" id="ARBA00023077"/>
    </source>
</evidence>
<reference evidence="16 17" key="1">
    <citation type="submission" date="2017-05" db="EMBL/GenBank/DDBJ databases">
        <authorList>
            <person name="Varghese N."/>
            <person name="Submissions S."/>
        </authorList>
    </citation>
    <scope>NUCLEOTIDE SEQUENCE [LARGE SCALE GENOMIC DNA]</scope>
    <source>
        <strain evidence="16 17">DSM 27040</strain>
    </source>
</reference>
<dbReference type="Gene3D" id="2.40.170.20">
    <property type="entry name" value="TonB-dependent receptor, beta-barrel domain"/>
    <property type="match status" value="1"/>
</dbReference>
<evidence type="ECO:0000256" key="10">
    <source>
        <dbReference type="PROSITE-ProRule" id="PRU01360"/>
    </source>
</evidence>
<dbReference type="Proteomes" id="UP000319040">
    <property type="component" value="Unassembled WGS sequence"/>
</dbReference>
<name>A0A521C126_SACCC</name>
<feature type="domain" description="TonB-dependent receptor plug" evidence="15">
    <location>
        <begin position="225"/>
        <end position="321"/>
    </location>
</feature>
<accession>A0A521C126</accession>